<feature type="transmembrane region" description="Helical" evidence="1">
    <location>
        <begin position="63"/>
        <end position="84"/>
    </location>
</feature>
<sequence>MSEKTPATKKKRLARIRTFARNLKDAYTISKRTYPWVGWAMLGVLVAFLALAVAISMASGQPVWYWILMALLVIASIDLMILSWTVRRASYSQIEGMPGAAKAVLDQLPRGWTLEENPVFINQKNRDVVWRMVGRPGVVLIVEAPHSRAGKIINEETRKVNRVVPNVPVHALEVGTEDGQVRLIELTKRLRKLPTKPQYLTSAEITRVSQRLSTIGSNGLPIPKGMDPRKARINRRALRGR</sequence>
<protein>
    <submittedName>
        <fullName evidence="2">DUF4191 domain-containing protein</fullName>
    </submittedName>
</protein>
<dbReference type="InterPro" id="IPR025445">
    <property type="entry name" value="DUF4191"/>
</dbReference>
<keyword evidence="1" id="KW-0472">Membrane</keyword>
<evidence type="ECO:0000313" key="3">
    <source>
        <dbReference type="Proteomes" id="UP000830236"/>
    </source>
</evidence>
<keyword evidence="1" id="KW-1133">Transmembrane helix</keyword>
<gene>
    <name evidence="2" type="ORF">M3I41_04835</name>
</gene>
<dbReference type="Proteomes" id="UP000830236">
    <property type="component" value="Chromosome"/>
</dbReference>
<feature type="transmembrane region" description="Helical" evidence="1">
    <location>
        <begin position="36"/>
        <end position="57"/>
    </location>
</feature>
<name>A0A9E7D4E1_9ACTO</name>
<reference evidence="2" key="1">
    <citation type="submission" date="2022-05" db="EMBL/GenBank/DDBJ databases">
        <title>Using nanopore sequencing to obtain complete genomes from saliva samples.</title>
        <authorList>
            <person name="Baker J.L."/>
        </authorList>
    </citation>
    <scope>NUCLEOTIDE SEQUENCE</scope>
    <source>
        <strain evidence="2">JCVI-JB-Ag32</strain>
    </source>
</reference>
<evidence type="ECO:0000256" key="1">
    <source>
        <dbReference type="SAM" id="Phobius"/>
    </source>
</evidence>
<evidence type="ECO:0000313" key="2">
    <source>
        <dbReference type="EMBL" id="UQF78947.1"/>
    </source>
</evidence>
<dbReference type="AlphaFoldDB" id="A0A9E7D4E1"/>
<organism evidence="2 3">
    <name type="scientific">Actinomyces graevenitzii</name>
    <dbReference type="NCBI Taxonomy" id="55565"/>
    <lineage>
        <taxon>Bacteria</taxon>
        <taxon>Bacillati</taxon>
        <taxon>Actinomycetota</taxon>
        <taxon>Actinomycetes</taxon>
        <taxon>Actinomycetales</taxon>
        <taxon>Actinomycetaceae</taxon>
        <taxon>Actinomyces</taxon>
    </lineage>
</organism>
<accession>A0A9E7D4E1</accession>
<dbReference type="EMBL" id="CP097095">
    <property type="protein sequence ID" value="UQF78947.1"/>
    <property type="molecule type" value="Genomic_DNA"/>
</dbReference>
<keyword evidence="1" id="KW-0812">Transmembrane</keyword>
<dbReference type="KEGG" id="agh:M3I41_04835"/>
<proteinExistence type="predicted"/>
<dbReference type="Pfam" id="PF13829">
    <property type="entry name" value="DUF4191"/>
    <property type="match status" value="1"/>
</dbReference>